<feature type="compositionally biased region" description="Low complexity" evidence="1">
    <location>
        <begin position="534"/>
        <end position="545"/>
    </location>
</feature>
<dbReference type="OrthoDB" id="3357341at2759"/>
<feature type="compositionally biased region" description="Low complexity" evidence="1">
    <location>
        <begin position="435"/>
        <end position="457"/>
    </location>
</feature>
<name>R9NW33_PSEHS</name>
<gene>
    <name evidence="2" type="ORF">PHSY_000220</name>
</gene>
<feature type="region of interest" description="Disordered" evidence="1">
    <location>
        <begin position="477"/>
        <end position="545"/>
    </location>
</feature>
<evidence type="ECO:0000256" key="1">
    <source>
        <dbReference type="SAM" id="MobiDB-lite"/>
    </source>
</evidence>
<feature type="compositionally biased region" description="Polar residues" evidence="1">
    <location>
        <begin position="283"/>
        <end position="292"/>
    </location>
</feature>
<protein>
    <submittedName>
        <fullName evidence="2">Uncharacterized protein</fullName>
    </submittedName>
</protein>
<dbReference type="EMBL" id="DF238767">
    <property type="protein sequence ID" value="GAC92666.1"/>
    <property type="molecule type" value="Genomic_DNA"/>
</dbReference>
<reference evidence="3" key="1">
    <citation type="journal article" date="2013" name="Genome Announc.">
        <title>Draft genome sequence of the basidiomycetous yeast-like fungus Pseudozyma hubeiensis SY62, which produces an abundant amount of the biosurfactant mannosylerythritol lipids.</title>
        <authorList>
            <person name="Konishi M."/>
            <person name="Hatada Y."/>
            <person name="Horiuchi J."/>
        </authorList>
    </citation>
    <scope>NUCLEOTIDE SEQUENCE [LARGE SCALE GENOMIC DNA]</scope>
    <source>
        <strain evidence="3">SY62</strain>
    </source>
</reference>
<feature type="region of interest" description="Disordered" evidence="1">
    <location>
        <begin position="28"/>
        <end position="53"/>
    </location>
</feature>
<dbReference type="HOGENOM" id="CLU_486795_0_0_1"/>
<dbReference type="eggNOG" id="ENOG502S7D8">
    <property type="taxonomic scope" value="Eukaryota"/>
</dbReference>
<dbReference type="GeneID" id="24105532"/>
<keyword evidence="3" id="KW-1185">Reference proteome</keyword>
<feature type="region of interest" description="Disordered" evidence="1">
    <location>
        <begin position="411"/>
        <end position="462"/>
    </location>
</feature>
<feature type="compositionally biased region" description="Low complexity" evidence="1">
    <location>
        <begin position="513"/>
        <end position="526"/>
    </location>
</feature>
<evidence type="ECO:0000313" key="3">
    <source>
        <dbReference type="Proteomes" id="UP000014071"/>
    </source>
</evidence>
<organism evidence="2 3">
    <name type="scientific">Pseudozyma hubeiensis (strain SY62)</name>
    <name type="common">Yeast</name>
    <dbReference type="NCBI Taxonomy" id="1305764"/>
    <lineage>
        <taxon>Eukaryota</taxon>
        <taxon>Fungi</taxon>
        <taxon>Dikarya</taxon>
        <taxon>Basidiomycota</taxon>
        <taxon>Ustilaginomycotina</taxon>
        <taxon>Ustilaginomycetes</taxon>
        <taxon>Ustilaginales</taxon>
        <taxon>Ustilaginaceae</taxon>
        <taxon>Pseudozyma</taxon>
    </lineage>
</organism>
<accession>R9NW33</accession>
<feature type="compositionally biased region" description="Polar residues" evidence="1">
    <location>
        <begin position="485"/>
        <end position="498"/>
    </location>
</feature>
<sequence>MTLDAALFTLQFVRRRNQPWIVDIYPTSTASSSSGAPPVPSKDSASTSKPTAFTGTIPDLAAQRALALESTNFSDQTPSYTRVRAMNHTQYSTILLDGLVNDCLLASISQPYANNAKKKHILLYSPDAEVELEKRSMTFQQSWRFHFGDAASSTAEEFSWKREGGPSRGSSTQSAYVCEVIRRPDPSVLAAQYRPPAVKGKPGTLQLMDYNINRLDVQDKKGLEVVLVMSLSALLDQEYDEKMASRGERNMYICSSGIPTDLSTQGFAGAWQEAEARHRSESAVTTGSLQDGDTTHGLPRVASESSDIDAATADRIANLEPNELLITRWGSVDEYVQHALQLLRSDGQGQSMYLIYLLSHSPETTPKVVQVAAAIKAAYYRLPDDAKGTVYGRPSTATAVEDELYQYVQTLDDEEAPASAPAETTPKRRIIKLDPPSQTSMSSTSPAGSPGPRSSSMGYKPPSKLKVILSKERIAELEPKKHENQTVTASGAAQNTLNVPMKPSLPGRPVSPPSQQQPHPSSSTSAQHDKLGKGKALLSKLGLHS</sequence>
<dbReference type="STRING" id="1305764.R9NW33"/>
<dbReference type="AlphaFoldDB" id="R9NW33"/>
<evidence type="ECO:0000313" key="2">
    <source>
        <dbReference type="EMBL" id="GAC92666.1"/>
    </source>
</evidence>
<feature type="region of interest" description="Disordered" evidence="1">
    <location>
        <begin position="283"/>
        <end position="305"/>
    </location>
</feature>
<dbReference type="Proteomes" id="UP000014071">
    <property type="component" value="Unassembled WGS sequence"/>
</dbReference>
<feature type="compositionally biased region" description="Polar residues" evidence="1">
    <location>
        <begin position="43"/>
        <end position="53"/>
    </location>
</feature>
<proteinExistence type="predicted"/>
<dbReference type="RefSeq" id="XP_012186253.1">
    <property type="nucleotide sequence ID" value="XM_012330863.1"/>
</dbReference>